<dbReference type="EMBL" id="MLIQ01000032">
    <property type="protein sequence ID" value="OHU47593.1"/>
    <property type="molecule type" value="Genomic_DNA"/>
</dbReference>
<gene>
    <name evidence="1" type="ORF">BKG82_24805</name>
</gene>
<dbReference type="Proteomes" id="UP000180043">
    <property type="component" value="Unassembled WGS sequence"/>
</dbReference>
<comment type="caution">
    <text evidence="1">The sequence shown here is derived from an EMBL/GenBank/DDBJ whole genome shotgun (WGS) entry which is preliminary data.</text>
</comment>
<accession>A0A1S1LH19</accession>
<sequence length="101" mass="11275">MSDDEAEYGLVMPFVACRSKGGEYDDNSYVAGYEMGVLDGQLYGWLKPSEERSSPGLPTQWRYIHDGNVNQVDLIAMRHGWQVEHGEAVDGWVPVRLVDAG</sequence>
<reference evidence="1 2" key="1">
    <citation type="submission" date="2016-10" db="EMBL/GenBank/DDBJ databases">
        <title>Evaluation of Human, Veterinary and Environmental Mycobacterium chelonae Isolates by Core Genome Phylogenomic Analysis, Targeted Gene Comparison, and Anti-microbial Susceptibility Patterns: A Tale of Mistaken Identities.</title>
        <authorList>
            <person name="Fogelson S.B."/>
            <person name="Camus A.C."/>
            <person name="Lorenz W."/>
            <person name="Vasireddy R."/>
            <person name="Vasireddy S."/>
            <person name="Smith T."/>
            <person name="Brown-Elliott B.A."/>
            <person name="Wallace R.J.Jr."/>
            <person name="Hasan N.A."/>
            <person name="Reischl U."/>
            <person name="Sanchez S."/>
        </authorList>
    </citation>
    <scope>NUCLEOTIDE SEQUENCE [LARGE SCALE GENOMIC DNA]</scope>
    <source>
        <strain evidence="1 2">15515</strain>
    </source>
</reference>
<protein>
    <submittedName>
        <fullName evidence="1">Uncharacterized protein</fullName>
    </submittedName>
</protein>
<dbReference type="RefSeq" id="WP_070947737.1">
    <property type="nucleotide sequence ID" value="NZ_MLIQ01000032.1"/>
</dbReference>
<organism evidence="1 2">
    <name type="scientific">Mycobacteroides chelonae</name>
    <name type="common">Mycobacterium chelonae</name>
    <dbReference type="NCBI Taxonomy" id="1774"/>
    <lineage>
        <taxon>Bacteria</taxon>
        <taxon>Bacillati</taxon>
        <taxon>Actinomycetota</taxon>
        <taxon>Actinomycetes</taxon>
        <taxon>Mycobacteriales</taxon>
        <taxon>Mycobacteriaceae</taxon>
        <taxon>Mycobacteroides</taxon>
    </lineage>
</organism>
<proteinExistence type="predicted"/>
<name>A0A1S1LH19_MYCCH</name>
<evidence type="ECO:0000313" key="1">
    <source>
        <dbReference type="EMBL" id="OHU47593.1"/>
    </source>
</evidence>
<dbReference type="AlphaFoldDB" id="A0A1S1LH19"/>
<evidence type="ECO:0000313" key="2">
    <source>
        <dbReference type="Proteomes" id="UP000180043"/>
    </source>
</evidence>